<name>D8PW91_SCHCM</name>
<dbReference type="InterPro" id="IPR051089">
    <property type="entry name" value="prtT"/>
</dbReference>
<feature type="region of interest" description="Disordered" evidence="7">
    <location>
        <begin position="86"/>
        <end position="152"/>
    </location>
</feature>
<dbReference type="RefSeq" id="XP_003035077.1">
    <property type="nucleotide sequence ID" value="XM_003035031.1"/>
</dbReference>
<comment type="subcellular location">
    <subcellularLocation>
        <location evidence="1">Nucleus</location>
    </subcellularLocation>
</comment>
<evidence type="ECO:0000256" key="6">
    <source>
        <dbReference type="ARBA" id="ARBA00023242"/>
    </source>
</evidence>
<dbReference type="OrthoDB" id="3163292at2759"/>
<sequence length="801" mass="89675">MEPSPTVPGPIDSKAGKVPVVRGARACNTCRSAKMKCVGAGEEGGKCQRCRRANVECVFEKHRRGRKPGSKLSEASKMLRRLEKGLNSAKLKSHSQEGLAGGSEGRSPSHQGDPSFGTHFPGNQLPPLSHLYESGGHMPDEDDADTSKPNIFPRNLVENKRTFFSTILNPADQSAPSQAGSPASQPEGFPPSPPRLPPLGPDALRDPVAAGILDEKTASDFFDMFYLRLNPFINLFDPELHTVNYVRSRCPFLFTTMLMAGCKFFAPEKYKEVQKLAHEFAVKAFAEGWKRVEVIQAFACLTYWKEPDDTRTWTYIGYACRMAVELGLNRYIRHRPPHESDMQLLERRNRERTYLVLFVHDRSLSTQTGRHYMLPDDEFIRNSTTWHDEGAGALRPSDVIVSAFVQLRRLASETTEMLYNNKGGGSHGAHADVNYDMVLRGCNSKLTQWSEHWQHEMQRANGAPFHFSFLNFFRLYVRLFLNSFGLQESMMPGSHVAPSLQTLSACCTSGLDSLKIVSHDFAATKMLRYGQDSITVMTAYAAVFLLKLLRNPNTMAQLQEGNAQEIHALISRTADAFADASGSSSASEGTEYHARFLRSLLQADMMRARQAERDRYDRSPPIDPRFQAGLPSAPPLSDAMYAPQPQAAQPPDAYGRYATSVLPTLQDAQYMGDARGMPMDDPSRYAMSSFTTYPQHASEMDRQYWRQMFMDIGFGDTGFNVTTDAPPFMEQPQQQQQQQQQQHQAQHLQSLSMPPPMSSYSPHGHTAHAHHRQGLPQHLQPHPMMSHLGPSYHPSASPYGR</sequence>
<dbReference type="GO" id="GO:0006351">
    <property type="term" value="P:DNA-templated transcription"/>
    <property type="evidence" value="ECO:0007669"/>
    <property type="project" value="InterPro"/>
</dbReference>
<dbReference type="GO" id="GO:0005634">
    <property type="term" value="C:nucleus"/>
    <property type="evidence" value="ECO:0007669"/>
    <property type="project" value="UniProtKB-SubCell"/>
</dbReference>
<feature type="compositionally biased region" description="Low complexity" evidence="7">
    <location>
        <begin position="171"/>
        <end position="187"/>
    </location>
</feature>
<feature type="region of interest" description="Disordered" evidence="7">
    <location>
        <begin position="171"/>
        <end position="203"/>
    </location>
</feature>
<dbReference type="Pfam" id="PF04082">
    <property type="entry name" value="Fungal_trans"/>
    <property type="match status" value="1"/>
</dbReference>
<protein>
    <recommendedName>
        <fullName evidence="8">Zn(2)-C6 fungal-type domain-containing protein</fullName>
    </recommendedName>
</protein>
<feature type="compositionally biased region" description="Pro residues" evidence="7">
    <location>
        <begin position="188"/>
        <end position="200"/>
    </location>
</feature>
<keyword evidence="6" id="KW-0539">Nucleus</keyword>
<reference evidence="9 10" key="1">
    <citation type="journal article" date="2010" name="Nat. Biotechnol.">
        <title>Genome sequence of the model mushroom Schizophyllum commune.</title>
        <authorList>
            <person name="Ohm R.A."/>
            <person name="de Jong J.F."/>
            <person name="Lugones L.G."/>
            <person name="Aerts A."/>
            <person name="Kothe E."/>
            <person name="Stajich J.E."/>
            <person name="de Vries R.P."/>
            <person name="Record E."/>
            <person name="Levasseur A."/>
            <person name="Baker S.E."/>
            <person name="Bartholomew K.A."/>
            <person name="Coutinho P.M."/>
            <person name="Erdmann S."/>
            <person name="Fowler T.J."/>
            <person name="Gathman A.C."/>
            <person name="Lombard V."/>
            <person name="Henrissat B."/>
            <person name="Knabe N."/>
            <person name="Kuees U."/>
            <person name="Lilly W.W."/>
            <person name="Lindquist E."/>
            <person name="Lucas S."/>
            <person name="Magnuson J.K."/>
            <person name="Piumi F."/>
            <person name="Raudaskoski M."/>
            <person name="Salamov A."/>
            <person name="Schmutz J."/>
            <person name="Schwarze F.W.M.R."/>
            <person name="vanKuyk P.A."/>
            <person name="Horton J.S."/>
            <person name="Grigoriev I.V."/>
            <person name="Woesten H.A.B."/>
        </authorList>
    </citation>
    <scope>NUCLEOTIDE SEQUENCE [LARGE SCALE GENOMIC DNA]</scope>
    <source>
        <strain evidence="10">H4-8 / FGSC 9210</strain>
    </source>
</reference>
<keyword evidence="10" id="KW-1185">Reference proteome</keyword>
<dbReference type="GO" id="GO:0000981">
    <property type="term" value="F:DNA-binding transcription factor activity, RNA polymerase II-specific"/>
    <property type="evidence" value="ECO:0007669"/>
    <property type="project" value="InterPro"/>
</dbReference>
<dbReference type="GO" id="GO:0000976">
    <property type="term" value="F:transcription cis-regulatory region binding"/>
    <property type="evidence" value="ECO:0007669"/>
    <property type="project" value="TreeGrafter"/>
</dbReference>
<dbReference type="PANTHER" id="PTHR31845:SF19">
    <property type="entry name" value="TRANSCRIPTION FACTOR DOMAIN-CONTAINING PROTEIN"/>
    <property type="match status" value="1"/>
</dbReference>
<proteinExistence type="predicted"/>
<dbReference type="eggNOG" id="ENOG502S1F2">
    <property type="taxonomic scope" value="Eukaryota"/>
</dbReference>
<accession>D8PW91</accession>
<gene>
    <name evidence="9" type="ORF">SCHCODRAFT_269936</name>
</gene>
<evidence type="ECO:0000256" key="1">
    <source>
        <dbReference type="ARBA" id="ARBA00004123"/>
    </source>
</evidence>
<dbReference type="Pfam" id="PF00172">
    <property type="entry name" value="Zn_clus"/>
    <property type="match status" value="1"/>
</dbReference>
<dbReference type="PANTHER" id="PTHR31845">
    <property type="entry name" value="FINGER DOMAIN PROTEIN, PUTATIVE-RELATED"/>
    <property type="match status" value="1"/>
</dbReference>
<organism evidence="10">
    <name type="scientific">Schizophyllum commune (strain H4-8 / FGSC 9210)</name>
    <name type="common">Split gill fungus</name>
    <dbReference type="NCBI Taxonomy" id="578458"/>
    <lineage>
        <taxon>Eukaryota</taxon>
        <taxon>Fungi</taxon>
        <taxon>Dikarya</taxon>
        <taxon>Basidiomycota</taxon>
        <taxon>Agaricomycotina</taxon>
        <taxon>Agaricomycetes</taxon>
        <taxon>Agaricomycetidae</taxon>
        <taxon>Agaricales</taxon>
        <taxon>Schizophyllaceae</taxon>
        <taxon>Schizophyllum</taxon>
    </lineage>
</organism>
<dbReference type="GO" id="GO:0008270">
    <property type="term" value="F:zinc ion binding"/>
    <property type="evidence" value="ECO:0007669"/>
    <property type="project" value="InterPro"/>
</dbReference>
<dbReference type="CDD" id="cd12148">
    <property type="entry name" value="fungal_TF_MHR"/>
    <property type="match status" value="1"/>
</dbReference>
<evidence type="ECO:0000259" key="8">
    <source>
        <dbReference type="PROSITE" id="PS50048"/>
    </source>
</evidence>
<feature type="compositionally biased region" description="Low complexity" evidence="7">
    <location>
        <begin position="731"/>
        <end position="749"/>
    </location>
</feature>
<dbReference type="KEGG" id="scm:SCHCO_02525437"/>
<evidence type="ECO:0000256" key="3">
    <source>
        <dbReference type="ARBA" id="ARBA00023015"/>
    </source>
</evidence>
<dbReference type="InParanoid" id="D8PW91"/>
<dbReference type="HOGENOM" id="CLU_017865_0_0_1"/>
<dbReference type="InterPro" id="IPR036864">
    <property type="entry name" value="Zn2-C6_fun-type_DNA-bd_sf"/>
</dbReference>
<keyword evidence="4" id="KW-0238">DNA-binding</keyword>
<evidence type="ECO:0000256" key="4">
    <source>
        <dbReference type="ARBA" id="ARBA00023125"/>
    </source>
</evidence>
<keyword evidence="3" id="KW-0805">Transcription regulation</keyword>
<dbReference type="InterPro" id="IPR007219">
    <property type="entry name" value="XnlR_reg_dom"/>
</dbReference>
<dbReference type="InterPro" id="IPR001138">
    <property type="entry name" value="Zn2Cys6_DnaBD"/>
</dbReference>
<feature type="non-terminal residue" evidence="9">
    <location>
        <position position="801"/>
    </location>
</feature>
<dbReference type="Proteomes" id="UP000007431">
    <property type="component" value="Unassembled WGS sequence"/>
</dbReference>
<evidence type="ECO:0000313" key="10">
    <source>
        <dbReference type="Proteomes" id="UP000007431"/>
    </source>
</evidence>
<evidence type="ECO:0000256" key="5">
    <source>
        <dbReference type="ARBA" id="ARBA00023163"/>
    </source>
</evidence>
<keyword evidence="5" id="KW-0804">Transcription</keyword>
<dbReference type="AlphaFoldDB" id="D8PW91"/>
<dbReference type="OMA" id="YVYLHNR"/>
<feature type="domain" description="Zn(2)-C6 fungal-type" evidence="8">
    <location>
        <begin position="26"/>
        <end position="59"/>
    </location>
</feature>
<dbReference type="Gene3D" id="4.10.240.10">
    <property type="entry name" value="Zn(2)-C6 fungal-type DNA-binding domain"/>
    <property type="match status" value="1"/>
</dbReference>
<evidence type="ECO:0000256" key="7">
    <source>
        <dbReference type="SAM" id="MobiDB-lite"/>
    </source>
</evidence>
<dbReference type="EMBL" id="GL377303">
    <property type="protein sequence ID" value="EFJ00175.1"/>
    <property type="molecule type" value="Genomic_DNA"/>
</dbReference>
<dbReference type="SMART" id="SM00066">
    <property type="entry name" value="GAL4"/>
    <property type="match status" value="1"/>
</dbReference>
<evidence type="ECO:0000256" key="2">
    <source>
        <dbReference type="ARBA" id="ARBA00022723"/>
    </source>
</evidence>
<dbReference type="STRING" id="578458.D8PW91"/>
<dbReference type="SUPFAM" id="SSF57701">
    <property type="entry name" value="Zn2/Cys6 DNA-binding domain"/>
    <property type="match status" value="1"/>
</dbReference>
<dbReference type="GeneID" id="9587699"/>
<dbReference type="VEuPathDB" id="FungiDB:SCHCODRAFT_02525437"/>
<dbReference type="CDD" id="cd00067">
    <property type="entry name" value="GAL4"/>
    <property type="match status" value="1"/>
</dbReference>
<evidence type="ECO:0000313" key="9">
    <source>
        <dbReference type="EMBL" id="EFJ00175.1"/>
    </source>
</evidence>
<dbReference type="PROSITE" id="PS50048">
    <property type="entry name" value="ZN2_CY6_FUNGAL_2"/>
    <property type="match status" value="1"/>
</dbReference>
<dbReference type="PROSITE" id="PS00463">
    <property type="entry name" value="ZN2_CY6_FUNGAL_1"/>
    <property type="match status" value="1"/>
</dbReference>
<dbReference type="SMART" id="SM00906">
    <property type="entry name" value="Fungal_trans"/>
    <property type="match status" value="1"/>
</dbReference>
<keyword evidence="2" id="KW-0479">Metal-binding</keyword>
<feature type="region of interest" description="Disordered" evidence="7">
    <location>
        <begin position="722"/>
        <end position="801"/>
    </location>
</feature>